<protein>
    <submittedName>
        <fullName evidence="2">D11 protein</fullName>
    </submittedName>
</protein>
<feature type="compositionally biased region" description="Acidic residues" evidence="1">
    <location>
        <begin position="258"/>
        <end position="267"/>
    </location>
</feature>
<dbReference type="GeneID" id="26634094"/>
<gene>
    <name evidence="2" type="ORF">SBVP3_00116</name>
</gene>
<reference evidence="2 3" key="1">
    <citation type="submission" date="2014-12" db="EMBL/GenBank/DDBJ databases">
        <title>Complete genome sequences of three Vibrio cholerae specific bacteriophages.</title>
        <authorList>
            <person name="Bhandare S.G."/>
            <person name="Warry A."/>
            <person name="Emes R.D."/>
            <person name="Hooton S.P.T."/>
            <person name="Barrow P.A."/>
            <person name="Atterbury R.J."/>
        </authorList>
    </citation>
    <scope>NUCLEOTIDE SEQUENCE [LARGE SCALE GENOMIC DNA]</scope>
</reference>
<evidence type="ECO:0000313" key="3">
    <source>
        <dbReference type="Proteomes" id="UP000031804"/>
    </source>
</evidence>
<evidence type="ECO:0000256" key="1">
    <source>
        <dbReference type="SAM" id="MobiDB-lite"/>
    </source>
</evidence>
<name>A0A0B5H8Z8_9CAUD</name>
<evidence type="ECO:0000313" key="2">
    <source>
        <dbReference type="EMBL" id="AJF40883.1"/>
    </source>
</evidence>
<keyword evidence="3" id="KW-1185">Reference proteome</keyword>
<dbReference type="RefSeq" id="YP_009207581.1">
    <property type="nucleotide sequence ID" value="NC_028895.1"/>
</dbReference>
<feature type="region of interest" description="Disordered" evidence="1">
    <location>
        <begin position="239"/>
        <end position="267"/>
    </location>
</feature>
<organism evidence="2 3">
    <name type="scientific">Vibrio phage phi 3</name>
    <dbReference type="NCBI Taxonomy" id="1589298"/>
    <lineage>
        <taxon>Viruses</taxon>
        <taxon>Duplodnaviria</taxon>
        <taxon>Heunggongvirae</taxon>
        <taxon>Uroviricota</taxon>
        <taxon>Caudoviricetes</taxon>
        <taxon>Demerecviridae</taxon>
        <taxon>Ermolyevavirinae</taxon>
        <taxon>Jesfedecavirus</taxon>
        <taxon>Jesfedecavirus phi3</taxon>
    </lineage>
</organism>
<accession>A0A0B5H8Z8</accession>
<dbReference type="OrthoDB" id="6173at10239"/>
<proteinExistence type="predicted"/>
<dbReference type="Proteomes" id="UP000031804">
    <property type="component" value="Segment"/>
</dbReference>
<dbReference type="KEGG" id="vg:26634094"/>
<sequence length="267" mass="30170">MSNTALNWGETKGEAVSSKVTYMKANEGVNRVRIVGNILRRYVYWVPGTKGTSAPFENLEFNRDTERFENTGLNPVKELGLYERHYKTGEIVMQEDKKTGEKAPKPLGSKKAYLVPVINRATNAVEYMELKQGIFKGVNEAMAKLNDPKQIKRFADENYRVPNPMYIDIIFSKTGKGLDTEYTVDVIEMLELVQDEDAFNEMKRLHEADEALLADLDPIEVVFPRPTYAEQKEALKKWMTGEADKEAGEASGAAPSDSEQEAMDELE</sequence>
<dbReference type="EMBL" id="KP280063">
    <property type="protein sequence ID" value="AJF40883.1"/>
    <property type="molecule type" value="Genomic_DNA"/>
</dbReference>